<keyword evidence="3" id="KW-1185">Reference proteome</keyword>
<dbReference type="EMBL" id="BAABLM010000001">
    <property type="protein sequence ID" value="GAA4667419.1"/>
    <property type="molecule type" value="Genomic_DNA"/>
</dbReference>
<evidence type="ECO:0000259" key="1">
    <source>
        <dbReference type="PROSITE" id="PS51762"/>
    </source>
</evidence>
<protein>
    <recommendedName>
        <fullName evidence="1">GH16 domain-containing protein</fullName>
    </recommendedName>
</protein>
<evidence type="ECO:0000313" key="2">
    <source>
        <dbReference type="EMBL" id="GAA4667419.1"/>
    </source>
</evidence>
<evidence type="ECO:0000313" key="3">
    <source>
        <dbReference type="Proteomes" id="UP001501295"/>
    </source>
</evidence>
<name>A0ABP8VPA7_9MICO</name>
<dbReference type="SUPFAM" id="SSF49899">
    <property type="entry name" value="Concanavalin A-like lectins/glucanases"/>
    <property type="match status" value="1"/>
</dbReference>
<accession>A0ABP8VPA7</accession>
<dbReference type="RefSeq" id="WP_345373245.1">
    <property type="nucleotide sequence ID" value="NZ_BAABLM010000001.1"/>
</dbReference>
<dbReference type="Pfam" id="PF00722">
    <property type="entry name" value="Glyco_hydro_16"/>
    <property type="match status" value="1"/>
</dbReference>
<gene>
    <name evidence="2" type="ORF">GCM10025780_07000</name>
</gene>
<proteinExistence type="predicted"/>
<comment type="caution">
    <text evidence="2">The sequence shown here is derived from an EMBL/GenBank/DDBJ whole genome shotgun (WGS) entry which is preliminary data.</text>
</comment>
<feature type="domain" description="GH16" evidence="1">
    <location>
        <begin position="69"/>
        <end position="313"/>
    </location>
</feature>
<sequence length="313" mass="33158">MTPSLRLVVTAAVVIGGIVGIGAIPAHAFATTGTTVTTSSDTAAVDSNAAAASARAQAANGLGRAANAFEASAPSIPLDTTMPTGTVSSNGRTWVQSYAQDFNTPAALGQFTSVYPKIGVYNGQRDTSGQGLYAPDKVLSVANGNLDFYLHSENGQPLVATIMPDNYAAHTTGRVSVRFKSTVTPGYKFVGMFWPSNDVWNQGEIDWPEGDLGQTVRPASAIPGTYSNGNMQFLPATQIFSSTDQTQYHTATTEWDSNTVRFYWDGQLVSSVTGAVPTQAMRVTLQAETFINQGTVPTDSSGHLDIDWISIWN</sequence>
<dbReference type="InterPro" id="IPR000757">
    <property type="entry name" value="Beta-glucanase-like"/>
</dbReference>
<organism evidence="2 3">
    <name type="scientific">Frondihabitans cladoniiphilus</name>
    <dbReference type="NCBI Taxonomy" id="715785"/>
    <lineage>
        <taxon>Bacteria</taxon>
        <taxon>Bacillati</taxon>
        <taxon>Actinomycetota</taxon>
        <taxon>Actinomycetes</taxon>
        <taxon>Micrococcales</taxon>
        <taxon>Microbacteriaceae</taxon>
        <taxon>Frondihabitans</taxon>
    </lineage>
</organism>
<dbReference type="PROSITE" id="PS51762">
    <property type="entry name" value="GH16_2"/>
    <property type="match status" value="1"/>
</dbReference>
<dbReference type="Gene3D" id="2.60.120.200">
    <property type="match status" value="1"/>
</dbReference>
<reference evidence="3" key="1">
    <citation type="journal article" date="2019" name="Int. J. Syst. Evol. Microbiol.">
        <title>The Global Catalogue of Microorganisms (GCM) 10K type strain sequencing project: providing services to taxonomists for standard genome sequencing and annotation.</title>
        <authorList>
            <consortium name="The Broad Institute Genomics Platform"/>
            <consortium name="The Broad Institute Genome Sequencing Center for Infectious Disease"/>
            <person name="Wu L."/>
            <person name="Ma J."/>
        </authorList>
    </citation>
    <scope>NUCLEOTIDE SEQUENCE [LARGE SCALE GENOMIC DNA]</scope>
    <source>
        <strain evidence="3">JCM 18956</strain>
    </source>
</reference>
<dbReference type="Proteomes" id="UP001501295">
    <property type="component" value="Unassembled WGS sequence"/>
</dbReference>
<dbReference type="InterPro" id="IPR013320">
    <property type="entry name" value="ConA-like_dom_sf"/>
</dbReference>
<dbReference type="CDD" id="cd00413">
    <property type="entry name" value="Glyco_hydrolase_16"/>
    <property type="match status" value="1"/>
</dbReference>